<accession>A0A5C3QQK7</accession>
<keyword evidence="1" id="KW-1133">Transmembrane helix</keyword>
<keyword evidence="1" id="KW-0812">Transmembrane</keyword>
<keyword evidence="1" id="KW-0472">Membrane</keyword>
<dbReference type="AlphaFoldDB" id="A0A5C3QQK7"/>
<evidence type="ECO:0000313" key="2">
    <source>
        <dbReference type="EMBL" id="TFL02579.1"/>
    </source>
</evidence>
<evidence type="ECO:0000313" key="3">
    <source>
        <dbReference type="Proteomes" id="UP000305067"/>
    </source>
</evidence>
<feature type="transmembrane region" description="Helical" evidence="1">
    <location>
        <begin position="66"/>
        <end position="85"/>
    </location>
</feature>
<sequence length="112" mass="12939">MIICRRKFAFTPFANLAWFFAFTTTFPPTTSSPSTLTPCISTCLTSRFHGFFVTLSSSSSSGTLNWWHALPFVWLLFPTSTFFLVPSFRHGHRRHVFHQLSCYVMYVLRQAC</sequence>
<evidence type="ECO:0000256" key="1">
    <source>
        <dbReference type="SAM" id="Phobius"/>
    </source>
</evidence>
<feature type="transmembrane region" description="Helical" evidence="1">
    <location>
        <begin position="7"/>
        <end position="26"/>
    </location>
</feature>
<keyword evidence="3" id="KW-1185">Reference proteome</keyword>
<proteinExistence type="predicted"/>
<reference evidence="2 3" key="1">
    <citation type="journal article" date="2019" name="Nat. Ecol. Evol.">
        <title>Megaphylogeny resolves global patterns of mushroom evolution.</title>
        <authorList>
            <person name="Varga T."/>
            <person name="Krizsan K."/>
            <person name="Foldi C."/>
            <person name="Dima B."/>
            <person name="Sanchez-Garcia M."/>
            <person name="Sanchez-Ramirez S."/>
            <person name="Szollosi G.J."/>
            <person name="Szarkandi J.G."/>
            <person name="Papp V."/>
            <person name="Albert L."/>
            <person name="Andreopoulos W."/>
            <person name="Angelini C."/>
            <person name="Antonin V."/>
            <person name="Barry K.W."/>
            <person name="Bougher N.L."/>
            <person name="Buchanan P."/>
            <person name="Buyck B."/>
            <person name="Bense V."/>
            <person name="Catcheside P."/>
            <person name="Chovatia M."/>
            <person name="Cooper J."/>
            <person name="Damon W."/>
            <person name="Desjardin D."/>
            <person name="Finy P."/>
            <person name="Geml J."/>
            <person name="Haridas S."/>
            <person name="Hughes K."/>
            <person name="Justo A."/>
            <person name="Karasinski D."/>
            <person name="Kautmanova I."/>
            <person name="Kiss B."/>
            <person name="Kocsube S."/>
            <person name="Kotiranta H."/>
            <person name="LaButti K.M."/>
            <person name="Lechner B.E."/>
            <person name="Liimatainen K."/>
            <person name="Lipzen A."/>
            <person name="Lukacs Z."/>
            <person name="Mihaltcheva S."/>
            <person name="Morgado L.N."/>
            <person name="Niskanen T."/>
            <person name="Noordeloos M.E."/>
            <person name="Ohm R.A."/>
            <person name="Ortiz-Santana B."/>
            <person name="Ovrebo C."/>
            <person name="Racz N."/>
            <person name="Riley R."/>
            <person name="Savchenko A."/>
            <person name="Shiryaev A."/>
            <person name="Soop K."/>
            <person name="Spirin V."/>
            <person name="Szebenyi C."/>
            <person name="Tomsovsky M."/>
            <person name="Tulloss R.E."/>
            <person name="Uehling J."/>
            <person name="Grigoriev I.V."/>
            <person name="Vagvolgyi C."/>
            <person name="Papp T."/>
            <person name="Martin F.M."/>
            <person name="Miettinen O."/>
            <person name="Hibbett D.S."/>
            <person name="Nagy L.G."/>
        </authorList>
    </citation>
    <scope>NUCLEOTIDE SEQUENCE [LARGE SCALE GENOMIC DNA]</scope>
    <source>
        <strain evidence="2 3">CBS 309.79</strain>
    </source>
</reference>
<dbReference type="Proteomes" id="UP000305067">
    <property type="component" value="Unassembled WGS sequence"/>
</dbReference>
<dbReference type="EMBL" id="ML178822">
    <property type="protein sequence ID" value="TFL02579.1"/>
    <property type="molecule type" value="Genomic_DNA"/>
</dbReference>
<protein>
    <submittedName>
        <fullName evidence="2">Uncharacterized protein</fullName>
    </submittedName>
</protein>
<name>A0A5C3QQK7_9AGAR</name>
<organism evidence="2 3">
    <name type="scientific">Pterulicium gracile</name>
    <dbReference type="NCBI Taxonomy" id="1884261"/>
    <lineage>
        <taxon>Eukaryota</taxon>
        <taxon>Fungi</taxon>
        <taxon>Dikarya</taxon>
        <taxon>Basidiomycota</taxon>
        <taxon>Agaricomycotina</taxon>
        <taxon>Agaricomycetes</taxon>
        <taxon>Agaricomycetidae</taxon>
        <taxon>Agaricales</taxon>
        <taxon>Pleurotineae</taxon>
        <taxon>Pterulaceae</taxon>
        <taxon>Pterulicium</taxon>
    </lineage>
</organism>
<gene>
    <name evidence="2" type="ORF">BDV98DRAFT_433378</name>
</gene>